<dbReference type="Pfam" id="PF00571">
    <property type="entry name" value="CBS"/>
    <property type="match status" value="1"/>
</dbReference>
<sequence length="363" mass="39650">MEIKAGETVVFVGPSGCGKSTTLKMINRLIEPSGGSIRINGEDVTGIDPVKLRRKVGYAIQSSGLFPHMTVAQNIALVPKMIGWSASRVRARVEEMLDLVGLDPGEFHDRYPRRLSGGQLQRVGVARALAADPPVLLMDEPFGAVDPITREHLQDELIRLQHELRKTIVFVTHDFDEAVKLGDRIAVLRERSRIAQFDTPEAILTAPADDFVSGFVGAGSALKRLNLTRVRDVGVTHCPTARMDDPLQQVFNRLRSSGAGGASGANEVLLLDRRGRPYRWLRRGDLMRATGSPARAGTPVHTTVTRDATLRDALEAVLTDRTGRGRVAVTGRHGEYVGVVDIQTLLSSVHGVLEAERRRGREG</sequence>
<organism evidence="8 9">
    <name type="scientific">Streptomyces graminofaciens</name>
    <dbReference type="NCBI Taxonomy" id="68212"/>
    <lineage>
        <taxon>Bacteria</taxon>
        <taxon>Bacillati</taxon>
        <taxon>Actinomycetota</taxon>
        <taxon>Actinomycetes</taxon>
        <taxon>Kitasatosporales</taxon>
        <taxon>Streptomycetaceae</taxon>
        <taxon>Streptomyces</taxon>
    </lineage>
</organism>
<feature type="domain" description="ABC transporter" evidence="6">
    <location>
        <begin position="1"/>
        <end position="216"/>
    </location>
</feature>
<dbReference type="Gene3D" id="3.40.50.300">
    <property type="entry name" value="P-loop containing nucleotide triphosphate hydrolases"/>
    <property type="match status" value="1"/>
</dbReference>
<evidence type="ECO:0000256" key="5">
    <source>
        <dbReference type="PROSITE-ProRule" id="PRU00703"/>
    </source>
</evidence>
<name>A0ABM7FBV6_9ACTN</name>
<proteinExistence type="inferred from homology"/>
<dbReference type="InterPro" id="IPR017871">
    <property type="entry name" value="ABC_transporter-like_CS"/>
</dbReference>
<dbReference type="PANTHER" id="PTHR43117">
    <property type="entry name" value="OSMOPROTECTANT IMPORT ATP-BINDING PROTEIN OSMV"/>
    <property type="match status" value="1"/>
</dbReference>
<evidence type="ECO:0000256" key="4">
    <source>
        <dbReference type="ARBA" id="ARBA00022840"/>
    </source>
</evidence>
<dbReference type="GO" id="GO:0005524">
    <property type="term" value="F:ATP binding"/>
    <property type="evidence" value="ECO:0007669"/>
    <property type="project" value="UniProtKB-KW"/>
</dbReference>
<dbReference type="PANTHER" id="PTHR43117:SF4">
    <property type="entry name" value="OSMOPROTECTANT IMPORT ATP-BINDING PROTEIN OSMV"/>
    <property type="match status" value="1"/>
</dbReference>
<dbReference type="Proteomes" id="UP001321542">
    <property type="component" value="Chromosome"/>
</dbReference>
<protein>
    <submittedName>
        <fullName evidence="8">Polyamine ABC transporter ATP-binding protein</fullName>
    </submittedName>
</protein>
<dbReference type="Pfam" id="PF00005">
    <property type="entry name" value="ABC_tran"/>
    <property type="match status" value="1"/>
</dbReference>
<dbReference type="SUPFAM" id="SSF54631">
    <property type="entry name" value="CBS-domain pair"/>
    <property type="match status" value="1"/>
</dbReference>
<gene>
    <name evidence="8" type="ORF">SGFS_048510</name>
</gene>
<dbReference type="InterPro" id="IPR027417">
    <property type="entry name" value="P-loop_NTPase"/>
</dbReference>
<dbReference type="InterPro" id="IPR003593">
    <property type="entry name" value="AAA+_ATPase"/>
</dbReference>
<dbReference type="PROSITE" id="PS00211">
    <property type="entry name" value="ABC_TRANSPORTER_1"/>
    <property type="match status" value="1"/>
</dbReference>
<comment type="similarity">
    <text evidence="1">Belongs to the ABC transporter superfamily.</text>
</comment>
<dbReference type="PROSITE" id="PS50893">
    <property type="entry name" value="ABC_TRANSPORTER_2"/>
    <property type="match status" value="1"/>
</dbReference>
<dbReference type="InterPro" id="IPR003439">
    <property type="entry name" value="ABC_transporter-like_ATP-bd"/>
</dbReference>
<dbReference type="SMART" id="SM00382">
    <property type="entry name" value="AAA"/>
    <property type="match status" value="1"/>
</dbReference>
<keyword evidence="5" id="KW-0129">CBS domain</keyword>
<keyword evidence="3" id="KW-0547">Nucleotide-binding</keyword>
<dbReference type="EMBL" id="AP018448">
    <property type="protein sequence ID" value="BBC33557.1"/>
    <property type="molecule type" value="Genomic_DNA"/>
</dbReference>
<reference evidence="8 9" key="2">
    <citation type="journal article" date="2023" name="ChemBioChem">
        <title>Acyltransferase Domain Exchange between Two Independent Type I Polyketide Synthases in the Same Producer Strain of Macrolide Antibiotics.</title>
        <authorList>
            <person name="Kudo F."/>
            <person name="Kishikawa K."/>
            <person name="Tsuboi K."/>
            <person name="Kido T."/>
            <person name="Usui T."/>
            <person name="Hashimoto J."/>
            <person name="Shin-Ya K."/>
            <person name="Miyanaga A."/>
            <person name="Eguchi T."/>
        </authorList>
    </citation>
    <scope>NUCLEOTIDE SEQUENCE [LARGE SCALE GENOMIC DNA]</scope>
    <source>
        <strain evidence="8 9">A-8890</strain>
    </source>
</reference>
<dbReference type="InterPro" id="IPR046342">
    <property type="entry name" value="CBS_dom_sf"/>
</dbReference>
<evidence type="ECO:0000256" key="1">
    <source>
        <dbReference type="ARBA" id="ARBA00005417"/>
    </source>
</evidence>
<dbReference type="InterPro" id="IPR000644">
    <property type="entry name" value="CBS_dom"/>
</dbReference>
<dbReference type="SUPFAM" id="SSF52540">
    <property type="entry name" value="P-loop containing nucleoside triphosphate hydrolases"/>
    <property type="match status" value="1"/>
</dbReference>
<keyword evidence="9" id="KW-1185">Reference proteome</keyword>
<feature type="domain" description="CBS" evidence="7">
    <location>
        <begin position="297"/>
        <end position="356"/>
    </location>
</feature>
<evidence type="ECO:0000313" key="8">
    <source>
        <dbReference type="EMBL" id="BBC33557.1"/>
    </source>
</evidence>
<reference evidence="8 9" key="1">
    <citation type="journal article" date="2010" name="ChemBioChem">
        <title>Cloning and characterization of the biosynthetic gene cluster of 16-membered macrolide antibiotic FD-891: involvement of a dual functional cytochrome P450 monooxygenase catalyzing epoxidation and hydroxylation.</title>
        <authorList>
            <person name="Kudo F."/>
            <person name="Motegi A."/>
            <person name="Mizoue K."/>
            <person name="Eguchi T."/>
        </authorList>
    </citation>
    <scope>NUCLEOTIDE SEQUENCE [LARGE SCALE GENOMIC DNA]</scope>
    <source>
        <strain evidence="8 9">A-8890</strain>
    </source>
</reference>
<evidence type="ECO:0000259" key="6">
    <source>
        <dbReference type="PROSITE" id="PS50893"/>
    </source>
</evidence>
<accession>A0ABM7FBV6</accession>
<evidence type="ECO:0000313" key="9">
    <source>
        <dbReference type="Proteomes" id="UP001321542"/>
    </source>
</evidence>
<evidence type="ECO:0000256" key="3">
    <source>
        <dbReference type="ARBA" id="ARBA00022741"/>
    </source>
</evidence>
<evidence type="ECO:0000256" key="2">
    <source>
        <dbReference type="ARBA" id="ARBA00022448"/>
    </source>
</evidence>
<keyword evidence="2" id="KW-0813">Transport</keyword>
<keyword evidence="4 8" id="KW-0067">ATP-binding</keyword>
<dbReference type="PROSITE" id="PS51371">
    <property type="entry name" value="CBS"/>
    <property type="match status" value="1"/>
</dbReference>
<evidence type="ECO:0000259" key="7">
    <source>
        <dbReference type="PROSITE" id="PS51371"/>
    </source>
</evidence>